<dbReference type="Gene3D" id="3.20.20.80">
    <property type="entry name" value="Glycosidases"/>
    <property type="match status" value="1"/>
</dbReference>
<organism evidence="9">
    <name type="scientific">uncultured microorganism</name>
    <dbReference type="NCBI Taxonomy" id="358574"/>
    <lineage>
        <taxon>unclassified sequences</taxon>
        <taxon>environmental samples</taxon>
    </lineage>
</organism>
<evidence type="ECO:0000256" key="3">
    <source>
        <dbReference type="ARBA" id="ARBA00012744"/>
    </source>
</evidence>
<dbReference type="PRINTS" id="PR00131">
    <property type="entry name" value="GLHYDRLASE1"/>
</dbReference>
<dbReference type="Pfam" id="PF00232">
    <property type="entry name" value="Glyco_hydro_1"/>
    <property type="match status" value="1"/>
</dbReference>
<dbReference type="PANTHER" id="PTHR10353">
    <property type="entry name" value="GLYCOSYL HYDROLASE"/>
    <property type="match status" value="1"/>
</dbReference>
<dbReference type="AlphaFoldDB" id="A0A3B1EZ56"/>
<dbReference type="PANTHER" id="PTHR10353:SF36">
    <property type="entry name" value="LP05116P"/>
    <property type="match status" value="1"/>
</dbReference>
<evidence type="ECO:0000256" key="1">
    <source>
        <dbReference type="ARBA" id="ARBA00000448"/>
    </source>
</evidence>
<name>A0A3B1EZ56_9ZZZZ</name>
<dbReference type="NCBIfam" id="TIGR03356">
    <property type="entry name" value="BGL"/>
    <property type="match status" value="1"/>
</dbReference>
<evidence type="ECO:0000256" key="2">
    <source>
        <dbReference type="ARBA" id="ARBA00010838"/>
    </source>
</evidence>
<sequence>MSELQFPKGFLWGAATSAHQIEGSPLADGAGPSNWYRFEHTPGNTAFGETADIACDHYNRWAEDVELMHDLGLNAYRFSVSWSRVFPEGRGPLNRRGLDFYERLVDALLERDITPNVTLYHWDLPAALDDRGGWLNPDVAHWFTDYASAMYRALGDRVPMWATLNEPWVVMDAGYVHGTHAPGHRSHFEAPIVAHNLLRAHGQAVQAFRSEARTGAIGIVVNLEPKVPATDRAEDIAAARRAEAYMNRLFLEPVVHGRYPAELAEIFGEAWPSHSDEDMALIREPLDYIGINYYKRGVTRHDDGAPPVRASLVRQPQNPHTVLGWEWEVYPSALTDVLLWVRQHYGEMPLYITENGSAFYDPPTARDDAVHDPLRVQYLRDHLLAVHAAIEQGVDVRGYFVWSLLDNFEWAAGYGPRFGIVHVDFETQKRTPKTSARYYTEIIRSNGGALAHAGRGS</sequence>
<comment type="catalytic activity">
    <reaction evidence="1">
        <text>Hydrolysis of terminal, non-reducing beta-D-glucosyl residues with release of beta-D-glucose.</text>
        <dbReference type="EC" id="3.2.1.21"/>
    </reaction>
</comment>
<dbReference type="GO" id="GO:0008422">
    <property type="term" value="F:beta-glucosidase activity"/>
    <property type="evidence" value="ECO:0007669"/>
    <property type="project" value="UniProtKB-EC"/>
</dbReference>
<keyword evidence="8" id="KW-0624">Polysaccharide degradation</keyword>
<dbReference type="GO" id="GO:0030245">
    <property type="term" value="P:cellulose catabolic process"/>
    <property type="evidence" value="ECO:0007669"/>
    <property type="project" value="UniProtKB-KW"/>
</dbReference>
<gene>
    <name evidence="9" type="primary">bglC3</name>
</gene>
<reference evidence="9" key="1">
    <citation type="submission" date="2017-09" db="EMBL/GenBank/DDBJ databases">
        <title>Glucose-tolerant beta-glycosidases, BglB2 and BglC3.</title>
        <authorList>
            <person name="Matsuzawa T."/>
            <person name="Yaoi K."/>
        </authorList>
    </citation>
    <scope>NUCLEOTIDE SEQUENCE</scope>
</reference>
<evidence type="ECO:0000256" key="4">
    <source>
        <dbReference type="ARBA" id="ARBA00022801"/>
    </source>
</evidence>
<keyword evidence="7 9" id="KW-0326">Glycosidase</keyword>
<protein>
    <recommendedName>
        <fullName evidence="3">beta-glucosidase</fullName>
        <ecNumber evidence="3">3.2.1.21</ecNumber>
    </recommendedName>
</protein>
<evidence type="ECO:0000256" key="5">
    <source>
        <dbReference type="ARBA" id="ARBA00023001"/>
    </source>
</evidence>
<proteinExistence type="inferred from homology"/>
<dbReference type="SUPFAM" id="SSF51445">
    <property type="entry name" value="(Trans)glycosidases"/>
    <property type="match status" value="1"/>
</dbReference>
<evidence type="ECO:0000256" key="7">
    <source>
        <dbReference type="ARBA" id="ARBA00023295"/>
    </source>
</evidence>
<evidence type="ECO:0000256" key="8">
    <source>
        <dbReference type="ARBA" id="ARBA00023326"/>
    </source>
</evidence>
<dbReference type="InterPro" id="IPR017853">
    <property type="entry name" value="GH"/>
</dbReference>
<comment type="similarity">
    <text evidence="2">Belongs to the glycosyl hydrolase 1 family.</text>
</comment>
<dbReference type="EC" id="3.2.1.21" evidence="3"/>
<keyword evidence="5" id="KW-0136">Cellulose degradation</keyword>
<accession>A0A3B1EZ56</accession>
<dbReference type="EMBL" id="LC326037">
    <property type="protein sequence ID" value="BBA65141.1"/>
    <property type="molecule type" value="Genomic_DNA"/>
</dbReference>
<evidence type="ECO:0000256" key="6">
    <source>
        <dbReference type="ARBA" id="ARBA00023277"/>
    </source>
</evidence>
<dbReference type="InterPro" id="IPR017736">
    <property type="entry name" value="Glyco_hydro_1_beta-glucosidase"/>
</dbReference>
<dbReference type="PROSITE" id="PS00653">
    <property type="entry name" value="GLYCOSYL_HYDROL_F1_2"/>
    <property type="match status" value="1"/>
</dbReference>
<keyword evidence="6" id="KW-0119">Carbohydrate metabolism</keyword>
<keyword evidence="4" id="KW-0378">Hydrolase</keyword>
<dbReference type="InterPro" id="IPR033132">
    <property type="entry name" value="GH_1_N_CS"/>
</dbReference>
<dbReference type="FunFam" id="3.20.20.80:FF:000004">
    <property type="entry name" value="Beta-glucosidase 6-phospho-beta-glucosidase"/>
    <property type="match status" value="1"/>
</dbReference>
<dbReference type="InterPro" id="IPR001360">
    <property type="entry name" value="Glyco_hydro_1"/>
</dbReference>
<evidence type="ECO:0000313" key="9">
    <source>
        <dbReference type="EMBL" id="BBA65141.1"/>
    </source>
</evidence>